<dbReference type="Gene3D" id="3.40.50.300">
    <property type="entry name" value="P-loop containing nucleotide triphosphate hydrolases"/>
    <property type="match status" value="1"/>
</dbReference>
<dbReference type="InterPro" id="IPR016032">
    <property type="entry name" value="Sig_transdc_resp-reg_C-effctor"/>
</dbReference>
<proteinExistence type="predicted"/>
<dbReference type="InterPro" id="IPR041664">
    <property type="entry name" value="AAA_16"/>
</dbReference>
<dbReference type="GO" id="GO:0006355">
    <property type="term" value="P:regulation of DNA-templated transcription"/>
    <property type="evidence" value="ECO:0007669"/>
    <property type="project" value="InterPro"/>
</dbReference>
<evidence type="ECO:0000313" key="5">
    <source>
        <dbReference type="Proteomes" id="UP000324965"/>
    </source>
</evidence>
<evidence type="ECO:0000256" key="1">
    <source>
        <dbReference type="ARBA" id="ARBA00022741"/>
    </source>
</evidence>
<feature type="domain" description="HTH luxR-type" evidence="3">
    <location>
        <begin position="871"/>
        <end position="936"/>
    </location>
</feature>
<dbReference type="PROSITE" id="PS50043">
    <property type="entry name" value="HTH_LUXR_2"/>
    <property type="match status" value="1"/>
</dbReference>
<dbReference type="GO" id="GO:0005737">
    <property type="term" value="C:cytoplasm"/>
    <property type="evidence" value="ECO:0007669"/>
    <property type="project" value="TreeGrafter"/>
</dbReference>
<dbReference type="InterPro" id="IPR011990">
    <property type="entry name" value="TPR-like_helical_dom_sf"/>
</dbReference>
<sequence>MSRAGPRGRGRTVRSVPDTFFVGREDELSRMGARLRGAALGEPQVVVVEGPAGIGKTCLVRRFLAEMEPGCRILRASGDDGEMHLPYSVVAQLLVDVGDGLDPPLRELDRCVRPGAVVPDPVVVGSALLDVVSGTQEQSPVVMVVDDAHWADSPSLHALTFALRRLRVDRVLTVLVIRDVNDLRLPAGLRRVLDDDDTLTLHLEGLAAQEICRLNLALGHTPLSRWAAARLREHTRGNPLHTQALLHQFLPEAVAGDEAVLPASPAHERLVSARLDGCGPGTRRLVEAASVLGMSSLLHLAAHIGSVPDPLEALAEALEAGLLEGGTVGGLPKVAFPHPLSRAAVYQGLRPALRSRLHERAARRSNDPAAALHHRAQAAVGPDAELALKLHRLAARQASEGAWSAAASAAMAAARLSPHEADHAARFLDAVEYLLLAGDIGQAVELESQVLELPSCAARHYVLGHLACTAGRLEEARRSLTACWDDCDADTPVDTLRSAAEQLAFLHLTESDTPRAVAWSRRGLELPPGQRSTFLRESLAIGLGLQGRHEEALASLAHLSVAGPRNGPAELDGLMSRGLLRLWNGELSAARRDLKDAFLSHRRGGLPYTGLVALSFLVDAEYRSGHWDDAVAHGTQAVSLAEDTDQVSVLAMVHSLVAGPLAARGDFEAAVAHADKAAEYARALADINDIALAHTALGTVRIAQGDHEGALDALLPLLDPAVVHRAALTEIGPVLWRPLLVEAFVRTGRPDDAEAVLVPYEAGAAERDRWLDMAAAARCRGMLEAARGRSEAAEQAFRAGLDHCERGGPCWERTLLQLAFGTFLRRSGKRSAAVAQLQPACEALHRLEAVPYRDRCDVELAACGRAPGRVALARHPVLTAQELTVTRLAVRGMTNRQIARELVLSVKTIEYHLGNAYAKLGINSRMELGHRLAPQT</sequence>
<keyword evidence="2" id="KW-0067">ATP-binding</keyword>
<dbReference type="SMART" id="SM00421">
    <property type="entry name" value="HTH_LUXR"/>
    <property type="match status" value="1"/>
</dbReference>
<protein>
    <submittedName>
        <fullName evidence="4">Helix-turn-helix transcriptional regulator</fullName>
    </submittedName>
</protein>
<dbReference type="InterPro" id="IPR036388">
    <property type="entry name" value="WH-like_DNA-bd_sf"/>
</dbReference>
<gene>
    <name evidence="4" type="ORF">FGF04_26350</name>
</gene>
<dbReference type="Proteomes" id="UP000324965">
    <property type="component" value="Unassembled WGS sequence"/>
</dbReference>
<evidence type="ECO:0000256" key="2">
    <source>
        <dbReference type="ARBA" id="ARBA00022840"/>
    </source>
</evidence>
<reference evidence="4 5" key="1">
    <citation type="submission" date="2019-05" db="EMBL/GenBank/DDBJ databases">
        <authorList>
            <person name="Hariharan J."/>
            <person name="Choudoir M.J."/>
            <person name="Diebold P."/>
            <person name="Panke-Buisse K."/>
            <person name="Buckley D.H."/>
        </authorList>
    </citation>
    <scope>NUCLEOTIDE SEQUENCE [LARGE SCALE GENOMIC DNA]</scope>
    <source>
        <strain evidence="4 5">SUN51</strain>
    </source>
</reference>
<dbReference type="CDD" id="cd06170">
    <property type="entry name" value="LuxR_C_like"/>
    <property type="match status" value="1"/>
</dbReference>
<dbReference type="PROSITE" id="PS00622">
    <property type="entry name" value="HTH_LUXR_1"/>
    <property type="match status" value="1"/>
</dbReference>
<dbReference type="GO" id="GO:0005524">
    <property type="term" value="F:ATP binding"/>
    <property type="evidence" value="ECO:0007669"/>
    <property type="project" value="UniProtKB-KW"/>
</dbReference>
<dbReference type="Pfam" id="PF13191">
    <property type="entry name" value="AAA_16"/>
    <property type="match status" value="1"/>
</dbReference>
<evidence type="ECO:0000259" key="3">
    <source>
        <dbReference type="PROSITE" id="PS50043"/>
    </source>
</evidence>
<dbReference type="GO" id="GO:0004016">
    <property type="term" value="F:adenylate cyclase activity"/>
    <property type="evidence" value="ECO:0007669"/>
    <property type="project" value="TreeGrafter"/>
</dbReference>
<keyword evidence="1" id="KW-0547">Nucleotide-binding</keyword>
<dbReference type="PANTHER" id="PTHR16305">
    <property type="entry name" value="TESTICULAR SOLUBLE ADENYLYL CYCLASE"/>
    <property type="match status" value="1"/>
</dbReference>
<dbReference type="RefSeq" id="WP_149513709.1">
    <property type="nucleotide sequence ID" value="NZ_VDFC01000046.1"/>
</dbReference>
<dbReference type="OrthoDB" id="134933at2"/>
<dbReference type="EMBL" id="VDFC01000046">
    <property type="protein sequence ID" value="KAA0932466.1"/>
    <property type="molecule type" value="Genomic_DNA"/>
</dbReference>
<organism evidence="4 5">
    <name type="scientific">Streptomyces apricus</name>
    <dbReference type="NCBI Taxonomy" id="1828112"/>
    <lineage>
        <taxon>Bacteria</taxon>
        <taxon>Bacillati</taxon>
        <taxon>Actinomycetota</taxon>
        <taxon>Actinomycetes</taxon>
        <taxon>Kitasatosporales</taxon>
        <taxon>Streptomycetaceae</taxon>
        <taxon>Streptomyces</taxon>
    </lineage>
</organism>
<dbReference type="SUPFAM" id="SSF52540">
    <property type="entry name" value="P-loop containing nucleoside triphosphate hydrolases"/>
    <property type="match status" value="1"/>
</dbReference>
<dbReference type="Pfam" id="PF00196">
    <property type="entry name" value="GerE"/>
    <property type="match status" value="1"/>
</dbReference>
<dbReference type="Gene3D" id="1.10.10.10">
    <property type="entry name" value="Winged helix-like DNA-binding domain superfamily/Winged helix DNA-binding domain"/>
    <property type="match status" value="1"/>
</dbReference>
<comment type="caution">
    <text evidence="4">The sequence shown here is derived from an EMBL/GenBank/DDBJ whole genome shotgun (WGS) entry which is preliminary data.</text>
</comment>
<dbReference type="SUPFAM" id="SSF46894">
    <property type="entry name" value="C-terminal effector domain of the bipartite response regulators"/>
    <property type="match status" value="1"/>
</dbReference>
<dbReference type="SUPFAM" id="SSF48452">
    <property type="entry name" value="TPR-like"/>
    <property type="match status" value="2"/>
</dbReference>
<keyword evidence="5" id="KW-1185">Reference proteome</keyword>
<dbReference type="GO" id="GO:0003677">
    <property type="term" value="F:DNA binding"/>
    <property type="evidence" value="ECO:0007669"/>
    <property type="project" value="InterPro"/>
</dbReference>
<dbReference type="InterPro" id="IPR027417">
    <property type="entry name" value="P-loop_NTPase"/>
</dbReference>
<dbReference type="Gene3D" id="1.25.40.10">
    <property type="entry name" value="Tetratricopeptide repeat domain"/>
    <property type="match status" value="2"/>
</dbReference>
<dbReference type="AlphaFoldDB" id="A0A5B0AT21"/>
<accession>A0A5B0AT21</accession>
<name>A0A5B0AT21_9ACTN</name>
<dbReference type="InterPro" id="IPR000792">
    <property type="entry name" value="Tscrpt_reg_LuxR_C"/>
</dbReference>
<dbReference type="PANTHER" id="PTHR16305:SF35">
    <property type="entry name" value="TRANSCRIPTIONAL ACTIVATOR DOMAIN"/>
    <property type="match status" value="1"/>
</dbReference>
<evidence type="ECO:0000313" key="4">
    <source>
        <dbReference type="EMBL" id="KAA0932466.1"/>
    </source>
</evidence>
<dbReference type="PRINTS" id="PR00038">
    <property type="entry name" value="HTHLUXR"/>
</dbReference>